<sequence>MGLRAALSARLAHAAGRLMRGAVGDAVAAAMAERRSERDAAIVAQVRRGYGELSAQLDRELAELRSDIGEQVRAEADRAVAEIRAAELRGRRDLAAAGERDAAATSARFVHDEMADAVALPTPVATLEHALAIASKGGMALEFGVYTGRTLAMIAASRPDDAVYGFDSFAGLPETWRPGFPVGVFDDIAGPPEVSGAEIVVGLFDETLPGFLAAHPGPVDLLHIDSDLHSSAATVLAHVGPRLGPGSVVVFDEFFNYPGWEDHEARAWRDHVAAHPGLTFRYEAYTIDNEQVVVRITGEDRRPGAAR</sequence>
<protein>
    <recommendedName>
        <fullName evidence="3">Methyltransferase</fullName>
    </recommendedName>
</protein>
<evidence type="ECO:0008006" key="3">
    <source>
        <dbReference type="Google" id="ProtNLM"/>
    </source>
</evidence>
<organism evidence="1 2">
    <name type="scientific">Pseudonocardia asaccharolytica DSM 44247 = NBRC 16224</name>
    <dbReference type="NCBI Taxonomy" id="1123024"/>
    <lineage>
        <taxon>Bacteria</taxon>
        <taxon>Bacillati</taxon>
        <taxon>Actinomycetota</taxon>
        <taxon>Actinomycetes</taxon>
        <taxon>Pseudonocardiales</taxon>
        <taxon>Pseudonocardiaceae</taxon>
        <taxon>Pseudonocardia</taxon>
    </lineage>
</organism>
<dbReference type="STRING" id="1123024.GCA_000423625_02130"/>
<comment type="caution">
    <text evidence="1">The sequence shown here is derived from an EMBL/GenBank/DDBJ whole genome shotgun (WGS) entry which is preliminary data.</text>
</comment>
<dbReference type="AlphaFoldDB" id="A0A511CVR2"/>
<dbReference type="PANTHER" id="PTHR40036:SF1">
    <property type="entry name" value="MACROCIN O-METHYLTRANSFERASE"/>
    <property type="match status" value="1"/>
</dbReference>
<dbReference type="Pfam" id="PF13578">
    <property type="entry name" value="Methyltransf_24"/>
    <property type="match status" value="1"/>
</dbReference>
<proteinExistence type="predicted"/>
<dbReference type="RefSeq" id="WP_245585622.1">
    <property type="nucleotide sequence ID" value="NZ_AUII01000007.1"/>
</dbReference>
<gene>
    <name evidence="1" type="ORF">PA7_04780</name>
</gene>
<dbReference type="PANTHER" id="PTHR40036">
    <property type="entry name" value="MACROCIN O-METHYLTRANSFERASE"/>
    <property type="match status" value="1"/>
</dbReference>
<dbReference type="SUPFAM" id="SSF53335">
    <property type="entry name" value="S-adenosyl-L-methionine-dependent methyltransferases"/>
    <property type="match status" value="1"/>
</dbReference>
<dbReference type="Proteomes" id="UP000321328">
    <property type="component" value="Unassembled WGS sequence"/>
</dbReference>
<evidence type="ECO:0000313" key="2">
    <source>
        <dbReference type="Proteomes" id="UP000321328"/>
    </source>
</evidence>
<dbReference type="EMBL" id="BJVI01000003">
    <property type="protein sequence ID" value="GEL16641.1"/>
    <property type="molecule type" value="Genomic_DNA"/>
</dbReference>
<name>A0A511CVR2_9PSEU</name>
<reference evidence="1 2" key="1">
    <citation type="submission" date="2019-07" db="EMBL/GenBank/DDBJ databases">
        <title>Whole genome shotgun sequence of Pseudonocardia asaccharolytica NBRC 16224.</title>
        <authorList>
            <person name="Hosoyama A."/>
            <person name="Uohara A."/>
            <person name="Ohji S."/>
            <person name="Ichikawa N."/>
        </authorList>
    </citation>
    <scope>NUCLEOTIDE SEQUENCE [LARGE SCALE GENOMIC DNA]</scope>
    <source>
        <strain evidence="1 2">NBRC 16224</strain>
    </source>
</reference>
<dbReference type="Gene3D" id="3.40.50.150">
    <property type="entry name" value="Vaccinia Virus protein VP39"/>
    <property type="match status" value="1"/>
</dbReference>
<dbReference type="InterPro" id="IPR008884">
    <property type="entry name" value="TylF_MeTrfase"/>
</dbReference>
<keyword evidence="2" id="KW-1185">Reference proteome</keyword>
<accession>A0A511CVR2</accession>
<dbReference type="InterPro" id="IPR029063">
    <property type="entry name" value="SAM-dependent_MTases_sf"/>
</dbReference>
<evidence type="ECO:0000313" key="1">
    <source>
        <dbReference type="EMBL" id="GEL16641.1"/>
    </source>
</evidence>